<accession>A0A6A6I9W6</accession>
<feature type="compositionally biased region" description="Polar residues" evidence="7">
    <location>
        <begin position="300"/>
        <end position="309"/>
    </location>
</feature>
<dbReference type="PROSITE" id="PS00658">
    <property type="entry name" value="FORK_HEAD_2"/>
    <property type="match status" value="1"/>
</dbReference>
<dbReference type="GO" id="GO:0000978">
    <property type="term" value="F:RNA polymerase II cis-regulatory region sequence-specific DNA binding"/>
    <property type="evidence" value="ECO:0007669"/>
    <property type="project" value="TreeGrafter"/>
</dbReference>
<dbReference type="PROSITE" id="PS50039">
    <property type="entry name" value="FORK_HEAD_3"/>
    <property type="match status" value="1"/>
</dbReference>
<evidence type="ECO:0000256" key="5">
    <source>
        <dbReference type="ARBA" id="ARBA00023242"/>
    </source>
</evidence>
<dbReference type="Gene3D" id="1.10.10.10">
    <property type="entry name" value="Winged helix-like DNA-binding domain superfamily/Winged helix DNA-binding domain"/>
    <property type="match status" value="1"/>
</dbReference>
<feature type="region of interest" description="Disordered" evidence="7">
    <location>
        <begin position="281"/>
        <end position="346"/>
    </location>
</feature>
<evidence type="ECO:0000256" key="4">
    <source>
        <dbReference type="ARBA" id="ARBA00023163"/>
    </source>
</evidence>
<dbReference type="GO" id="GO:0005634">
    <property type="term" value="C:nucleus"/>
    <property type="evidence" value="ECO:0007669"/>
    <property type="project" value="UniProtKB-SubCell"/>
</dbReference>
<feature type="compositionally biased region" description="Basic and acidic residues" evidence="7">
    <location>
        <begin position="437"/>
        <end position="448"/>
    </location>
</feature>
<dbReference type="AlphaFoldDB" id="A0A6A6I9W6"/>
<protein>
    <recommendedName>
        <fullName evidence="8">Fork-head domain-containing protein</fullName>
    </recommendedName>
</protein>
<gene>
    <name evidence="9" type="ORF">BU26DRAFT_532027</name>
</gene>
<dbReference type="InterPro" id="IPR036390">
    <property type="entry name" value="WH_DNA-bd_sf"/>
</dbReference>
<proteinExistence type="predicted"/>
<dbReference type="Pfam" id="PF00250">
    <property type="entry name" value="Forkhead"/>
    <property type="match status" value="1"/>
</dbReference>
<feature type="compositionally biased region" description="Basic residues" evidence="7">
    <location>
        <begin position="286"/>
        <end position="299"/>
    </location>
</feature>
<reference evidence="9" key="1">
    <citation type="journal article" date="2020" name="Stud. Mycol.">
        <title>101 Dothideomycetes genomes: a test case for predicting lifestyles and emergence of pathogens.</title>
        <authorList>
            <person name="Haridas S."/>
            <person name="Albert R."/>
            <person name="Binder M."/>
            <person name="Bloem J."/>
            <person name="Labutti K."/>
            <person name="Salamov A."/>
            <person name="Andreopoulos B."/>
            <person name="Baker S."/>
            <person name="Barry K."/>
            <person name="Bills G."/>
            <person name="Bluhm B."/>
            <person name="Cannon C."/>
            <person name="Castanera R."/>
            <person name="Culley D."/>
            <person name="Daum C."/>
            <person name="Ezra D."/>
            <person name="Gonzalez J."/>
            <person name="Henrissat B."/>
            <person name="Kuo A."/>
            <person name="Liang C."/>
            <person name="Lipzen A."/>
            <person name="Lutzoni F."/>
            <person name="Magnuson J."/>
            <person name="Mondo S."/>
            <person name="Nolan M."/>
            <person name="Ohm R."/>
            <person name="Pangilinan J."/>
            <person name="Park H.-J."/>
            <person name="Ramirez L."/>
            <person name="Alfaro M."/>
            <person name="Sun H."/>
            <person name="Tritt A."/>
            <person name="Yoshinaga Y."/>
            <person name="Zwiers L.-H."/>
            <person name="Turgeon B."/>
            <person name="Goodwin S."/>
            <person name="Spatafora J."/>
            <person name="Crous P."/>
            <person name="Grigoriev I."/>
        </authorList>
    </citation>
    <scope>NUCLEOTIDE SEQUENCE</scope>
    <source>
        <strain evidence="9">CBS 122368</strain>
    </source>
</reference>
<dbReference type="SMART" id="SM00339">
    <property type="entry name" value="FH"/>
    <property type="match status" value="1"/>
</dbReference>
<dbReference type="PANTHER" id="PTHR45881">
    <property type="entry name" value="CHECKPOINT SUPPRESSOR 1-LIKE, ISOFORM A-RELATED"/>
    <property type="match status" value="1"/>
</dbReference>
<name>A0A6A6I9W6_9PLEO</name>
<feature type="domain" description="Fork-head" evidence="8">
    <location>
        <begin position="196"/>
        <end position="292"/>
    </location>
</feature>
<evidence type="ECO:0000256" key="7">
    <source>
        <dbReference type="SAM" id="MobiDB-lite"/>
    </source>
</evidence>
<dbReference type="InterPro" id="IPR030456">
    <property type="entry name" value="TF_fork_head_CS_2"/>
</dbReference>
<dbReference type="GO" id="GO:0000981">
    <property type="term" value="F:DNA-binding transcription factor activity, RNA polymerase II-specific"/>
    <property type="evidence" value="ECO:0007669"/>
    <property type="project" value="TreeGrafter"/>
</dbReference>
<evidence type="ECO:0000256" key="2">
    <source>
        <dbReference type="ARBA" id="ARBA00023015"/>
    </source>
</evidence>
<keyword evidence="10" id="KW-1185">Reference proteome</keyword>
<keyword evidence="5 6" id="KW-0539">Nucleus</keyword>
<evidence type="ECO:0000259" key="8">
    <source>
        <dbReference type="PROSITE" id="PS50039"/>
    </source>
</evidence>
<feature type="region of interest" description="Disordered" evidence="7">
    <location>
        <begin position="149"/>
        <end position="192"/>
    </location>
</feature>
<keyword evidence="3 6" id="KW-0238">DNA-binding</keyword>
<evidence type="ECO:0000256" key="3">
    <source>
        <dbReference type="ARBA" id="ARBA00023125"/>
    </source>
</evidence>
<comment type="subcellular location">
    <subcellularLocation>
        <location evidence="1 6">Nucleus</location>
    </subcellularLocation>
</comment>
<dbReference type="PANTHER" id="PTHR45881:SF5">
    <property type="entry name" value="FORK-HEAD DOMAIN-CONTAINING PROTEIN"/>
    <property type="match status" value="1"/>
</dbReference>
<dbReference type="OrthoDB" id="5954824at2759"/>
<dbReference type="InterPro" id="IPR036388">
    <property type="entry name" value="WH-like_DNA-bd_sf"/>
</dbReference>
<dbReference type="SUPFAM" id="SSF46785">
    <property type="entry name" value="Winged helix' DNA-binding domain"/>
    <property type="match status" value="1"/>
</dbReference>
<dbReference type="GeneID" id="54584402"/>
<evidence type="ECO:0000256" key="6">
    <source>
        <dbReference type="PROSITE-ProRule" id="PRU00089"/>
    </source>
</evidence>
<sequence>MATAFPEPAPSKGPRPSAFMTLNDSTAMQWAPHNDFPVDPAGQDGFDYDLPLHFAQQSVGLYDYTQNGVPYNHNYNLTYSAPYLGPSCPRSYTNDLDLTGLPMNIPESYPPAAYQIEPQTPQEAMDLSDQGINGQLRQLREDYDNQYPSNIKQEDLTGYNSPYDSDITRSSTPSGDPPMPPHGYKNDGAGEEGAIDKEQPYAQLIYRALKEAPGHTMILRDIYDWFKKNTEKAADKETKGWQNSIRHNLSMNGAFEKVDYLCEESKKGFMWRLTEEALREGVKSTTRYRSKQPNKRGHRSQNPLPQRQASGAKGGQAARRSARMRRSNRMNEPYRSEPHNFSRSVPSAFDTTYNTDTPMPYPPSPYYSSVGSEADLDYSKDDFGSALGGASLALMPPRSFTGSPLSQGMAACGDTGYILELDPSEPLFTNSPSPTADEPRTPDSRGRWEEDMALGGCAAYTFDTPYSEFPL</sequence>
<organism evidence="9 10">
    <name type="scientific">Trematosphaeria pertusa</name>
    <dbReference type="NCBI Taxonomy" id="390896"/>
    <lineage>
        <taxon>Eukaryota</taxon>
        <taxon>Fungi</taxon>
        <taxon>Dikarya</taxon>
        <taxon>Ascomycota</taxon>
        <taxon>Pezizomycotina</taxon>
        <taxon>Dothideomycetes</taxon>
        <taxon>Pleosporomycetidae</taxon>
        <taxon>Pleosporales</taxon>
        <taxon>Massarineae</taxon>
        <taxon>Trematosphaeriaceae</taxon>
        <taxon>Trematosphaeria</taxon>
    </lineage>
</organism>
<feature type="DNA-binding region" description="Fork-head" evidence="6">
    <location>
        <begin position="196"/>
        <end position="292"/>
    </location>
</feature>
<evidence type="ECO:0000313" key="9">
    <source>
        <dbReference type="EMBL" id="KAF2247364.1"/>
    </source>
</evidence>
<feature type="region of interest" description="Disordered" evidence="7">
    <location>
        <begin position="425"/>
        <end position="448"/>
    </location>
</feature>
<dbReference type="Proteomes" id="UP000800094">
    <property type="component" value="Unassembled WGS sequence"/>
</dbReference>
<keyword evidence="2" id="KW-0805">Transcription regulation</keyword>
<evidence type="ECO:0000313" key="10">
    <source>
        <dbReference type="Proteomes" id="UP000800094"/>
    </source>
</evidence>
<dbReference type="InterPro" id="IPR001766">
    <property type="entry name" value="Fork_head_dom"/>
</dbReference>
<dbReference type="RefSeq" id="XP_033682368.1">
    <property type="nucleotide sequence ID" value="XM_033831072.1"/>
</dbReference>
<evidence type="ECO:0000256" key="1">
    <source>
        <dbReference type="ARBA" id="ARBA00004123"/>
    </source>
</evidence>
<keyword evidence="4" id="KW-0804">Transcription</keyword>
<feature type="compositionally biased region" description="Polar residues" evidence="7">
    <location>
        <begin position="158"/>
        <end position="174"/>
    </location>
</feature>
<dbReference type="EMBL" id="ML987197">
    <property type="protein sequence ID" value="KAF2247364.1"/>
    <property type="molecule type" value="Genomic_DNA"/>
</dbReference>